<gene>
    <name evidence="1" type="ORF">ACCO45_007804</name>
</gene>
<evidence type="ECO:0000313" key="2">
    <source>
        <dbReference type="Proteomes" id="UP001638806"/>
    </source>
</evidence>
<organism evidence="1 2">
    <name type="scientific">Purpureocillium lilacinum</name>
    <name type="common">Paecilomyces lilacinus</name>
    <dbReference type="NCBI Taxonomy" id="33203"/>
    <lineage>
        <taxon>Eukaryota</taxon>
        <taxon>Fungi</taxon>
        <taxon>Dikarya</taxon>
        <taxon>Ascomycota</taxon>
        <taxon>Pezizomycotina</taxon>
        <taxon>Sordariomycetes</taxon>
        <taxon>Hypocreomycetidae</taxon>
        <taxon>Hypocreales</taxon>
        <taxon>Ophiocordycipitaceae</taxon>
        <taxon>Purpureocillium</taxon>
    </lineage>
</organism>
<dbReference type="EMBL" id="JBGNUJ010000007">
    <property type="protein sequence ID" value="KAL3957226.1"/>
    <property type="molecule type" value="Genomic_DNA"/>
</dbReference>
<keyword evidence="2" id="KW-1185">Reference proteome</keyword>
<protein>
    <submittedName>
        <fullName evidence="1">Uncharacterized protein</fullName>
    </submittedName>
</protein>
<dbReference type="Proteomes" id="UP001638806">
    <property type="component" value="Unassembled WGS sequence"/>
</dbReference>
<evidence type="ECO:0000313" key="1">
    <source>
        <dbReference type="EMBL" id="KAL3957226.1"/>
    </source>
</evidence>
<name>A0ACC4DLJ2_PURLI</name>
<reference evidence="1" key="1">
    <citation type="submission" date="2024-12" db="EMBL/GenBank/DDBJ databases">
        <title>Comparative genomics and development of molecular markers within Purpureocillium lilacinum and among Purpureocillium species.</title>
        <authorList>
            <person name="Yeh Z.-Y."/>
            <person name="Ni N.-T."/>
            <person name="Lo P.-H."/>
            <person name="Mushyakhwo K."/>
            <person name="Lin C.-F."/>
            <person name="Nai Y.-S."/>
        </authorList>
    </citation>
    <scope>NUCLEOTIDE SEQUENCE</scope>
    <source>
        <strain evidence="1">NCHU-NPUST-175</strain>
    </source>
</reference>
<accession>A0ACC4DLJ2</accession>
<proteinExistence type="predicted"/>
<sequence length="97" mass="10658">MLRPRYGDEALAALRQMSTNGILINTNAPLLHHADLVVYNPLRRNEVAPEKRIKAWWTDSPRRAKPQFRDGTLPGDTLAAGLRAAMRQGGALDQGAG</sequence>
<comment type="caution">
    <text evidence="1">The sequence shown here is derived from an EMBL/GenBank/DDBJ whole genome shotgun (WGS) entry which is preliminary data.</text>
</comment>